<dbReference type="InterPro" id="IPR012340">
    <property type="entry name" value="NA-bd_OB-fold"/>
</dbReference>
<dbReference type="Gene3D" id="2.40.50.140">
    <property type="entry name" value="Nucleic acid-binding proteins"/>
    <property type="match status" value="1"/>
</dbReference>
<dbReference type="PIRSF" id="PIRSF002070">
    <property type="entry name" value="SSB"/>
    <property type="match status" value="1"/>
</dbReference>
<dbReference type="HAMAP" id="MF_00984">
    <property type="entry name" value="SSB"/>
    <property type="match status" value="1"/>
</dbReference>
<dbReference type="PANTHER" id="PTHR10302:SF27">
    <property type="entry name" value="SINGLE-STRANDED DNA-BINDING PROTEIN"/>
    <property type="match status" value="1"/>
</dbReference>
<dbReference type="NCBIfam" id="TIGR00621">
    <property type="entry name" value="ssb"/>
    <property type="match status" value="1"/>
</dbReference>
<reference evidence="4 5" key="1">
    <citation type="submission" date="2017-04" db="EMBL/GenBank/DDBJ databases">
        <authorList>
            <person name="Afonso C.L."/>
            <person name="Miller P.J."/>
            <person name="Scott M.A."/>
            <person name="Spackman E."/>
            <person name="Goraichik I."/>
            <person name="Dimitrov K.M."/>
            <person name="Suarez D.L."/>
            <person name="Swayne D.E."/>
        </authorList>
    </citation>
    <scope>NUCLEOTIDE SEQUENCE [LARGE SCALE GENOMIC DNA]</scope>
    <source>
        <strain evidence="4 5">LMG26642</strain>
    </source>
</reference>
<name>A0A1X7N7M6_9LACT</name>
<dbReference type="Pfam" id="PF00436">
    <property type="entry name" value="SSB"/>
    <property type="match status" value="1"/>
</dbReference>
<dbReference type="CDD" id="cd04496">
    <property type="entry name" value="SSB_OBF"/>
    <property type="match status" value="1"/>
</dbReference>
<dbReference type="Proteomes" id="UP000193435">
    <property type="component" value="Unassembled WGS sequence"/>
</dbReference>
<keyword evidence="1 2" id="KW-0238">DNA-binding</keyword>
<dbReference type="InterPro" id="IPR000424">
    <property type="entry name" value="Primosome_PriB/ssb"/>
</dbReference>
<dbReference type="GO" id="GO:0006260">
    <property type="term" value="P:DNA replication"/>
    <property type="evidence" value="ECO:0007669"/>
    <property type="project" value="InterPro"/>
</dbReference>
<dbReference type="EMBL" id="FXBJ01000002">
    <property type="protein sequence ID" value="SMH32920.1"/>
    <property type="molecule type" value="Genomic_DNA"/>
</dbReference>
<keyword evidence="5" id="KW-1185">Reference proteome</keyword>
<comment type="caution">
    <text evidence="2">Lacks conserved residue(s) required for the propagation of feature annotation.</text>
</comment>
<evidence type="ECO:0000256" key="2">
    <source>
        <dbReference type="HAMAP-Rule" id="MF_00984"/>
    </source>
</evidence>
<evidence type="ECO:0000313" key="5">
    <source>
        <dbReference type="Proteomes" id="UP000193435"/>
    </source>
</evidence>
<dbReference type="RefSeq" id="WP_085559620.1">
    <property type="nucleotide sequence ID" value="NZ_FOAH01000004.1"/>
</dbReference>
<accession>A0A1X7N7M6</accession>
<dbReference type="AlphaFoldDB" id="A0A1X7N7M6"/>
<sequence>MNQLNLIGRIVREIEVKEVGEAKVVLNNTIAIKRKFKHDQGQQADFIPIVAWGQIAKLIQSYCEKGDLIGVTGYIQSRTYQNKEEETVFVVEMVVTEIDFLQGRKNTSTISNDEAEQITVY</sequence>
<evidence type="ECO:0000256" key="1">
    <source>
        <dbReference type="ARBA" id="ARBA00023125"/>
    </source>
</evidence>
<dbReference type="GO" id="GO:0009295">
    <property type="term" value="C:nucleoid"/>
    <property type="evidence" value="ECO:0007669"/>
    <property type="project" value="TreeGrafter"/>
</dbReference>
<comment type="subunit">
    <text evidence="2">Homotetramer.</text>
</comment>
<dbReference type="OrthoDB" id="9809878at2"/>
<gene>
    <name evidence="4" type="ORF">SAMN04488700_1466</name>
</gene>
<dbReference type="InterPro" id="IPR011344">
    <property type="entry name" value="ssDNA-bd"/>
</dbReference>
<dbReference type="GO" id="GO:0003697">
    <property type="term" value="F:single-stranded DNA binding"/>
    <property type="evidence" value="ECO:0007669"/>
    <property type="project" value="UniProtKB-UniRule"/>
</dbReference>
<dbReference type="PANTHER" id="PTHR10302">
    <property type="entry name" value="SINGLE-STRANDED DNA-BINDING PROTEIN"/>
    <property type="match status" value="1"/>
</dbReference>
<evidence type="ECO:0000313" key="4">
    <source>
        <dbReference type="EMBL" id="SMH32920.1"/>
    </source>
</evidence>
<evidence type="ECO:0000256" key="3">
    <source>
        <dbReference type="PIRNR" id="PIRNR002070"/>
    </source>
</evidence>
<dbReference type="STRING" id="1073423.SAMN04488700_1466"/>
<proteinExistence type="inferred from homology"/>
<protein>
    <recommendedName>
        <fullName evidence="2 3">Single-stranded DNA-binding protein</fullName>
        <shortName evidence="2">SSB</shortName>
    </recommendedName>
</protein>
<organism evidence="4 5">
    <name type="scientific">Carnobacterium iners</name>
    <dbReference type="NCBI Taxonomy" id="1073423"/>
    <lineage>
        <taxon>Bacteria</taxon>
        <taxon>Bacillati</taxon>
        <taxon>Bacillota</taxon>
        <taxon>Bacilli</taxon>
        <taxon>Lactobacillales</taxon>
        <taxon>Carnobacteriaceae</taxon>
        <taxon>Carnobacterium</taxon>
    </lineage>
</organism>
<dbReference type="PROSITE" id="PS50935">
    <property type="entry name" value="SSB"/>
    <property type="match status" value="1"/>
</dbReference>
<dbReference type="SUPFAM" id="SSF50249">
    <property type="entry name" value="Nucleic acid-binding proteins"/>
    <property type="match status" value="1"/>
</dbReference>